<dbReference type="Proteomes" id="UP000451565">
    <property type="component" value="Unassembled WGS sequence"/>
</dbReference>
<proteinExistence type="predicted"/>
<dbReference type="CDD" id="cd00885">
    <property type="entry name" value="cinA"/>
    <property type="match status" value="1"/>
</dbReference>
<accession>A0A843YR81</accession>
<name>A0A843YR81_9BURK</name>
<dbReference type="Gene3D" id="3.40.980.10">
    <property type="entry name" value="MoaB/Mog-like domain"/>
    <property type="match status" value="1"/>
</dbReference>
<sequence>MAFGLIIIGDEILSGKRVDQHFPKVLEILSSRGLSLSWAEYVGDDPARITATLKRTLSSDDIVFCTGGIGATPDDHTRQCAAAALGVPLLLHPQAREKIGERITDTAREKGEVPDFESAVNLHRLKMGEFPQGAEIIPNSYNKIPGFSVVNPGTQSPQKAAQTAHAGMHHFAPGFPVMAWPMFEWVLDTYHAALFHQNPQLEQSVLVFGAMESALTPLMEAIEAEFPLVKVFSLPHVGNAQMRNHIDLGVKGEPIQSAAAFVKLLAGLDQLHAEYKPA</sequence>
<dbReference type="InterPro" id="IPR001453">
    <property type="entry name" value="MoaB/Mog_dom"/>
</dbReference>
<dbReference type="OrthoDB" id="9801454at2"/>
<feature type="domain" description="MoaB/Mog" evidence="1">
    <location>
        <begin position="4"/>
        <end position="193"/>
    </location>
</feature>
<protein>
    <submittedName>
        <fullName evidence="2">Competence/damage-inducible protein A</fullName>
    </submittedName>
</protein>
<organism evidence="2 3">
    <name type="scientific">Glaciimonas soli</name>
    <dbReference type="NCBI Taxonomy" id="2590999"/>
    <lineage>
        <taxon>Bacteria</taxon>
        <taxon>Pseudomonadati</taxon>
        <taxon>Pseudomonadota</taxon>
        <taxon>Betaproteobacteria</taxon>
        <taxon>Burkholderiales</taxon>
        <taxon>Oxalobacteraceae</taxon>
        <taxon>Glaciimonas</taxon>
    </lineage>
</organism>
<reference evidence="2 3" key="1">
    <citation type="submission" date="2019-10" db="EMBL/GenBank/DDBJ databases">
        <title>Glaciimonas soli sp. nov., a psychrophilic bacterium isolated from the forest soil of a high elevation mountain in Taiwan.</title>
        <authorList>
            <person name="Wang L.-T."/>
            <person name="Shieh W.Y."/>
        </authorList>
    </citation>
    <scope>NUCLEOTIDE SEQUENCE [LARGE SCALE GENOMIC DNA]</scope>
    <source>
        <strain evidence="2 3">GS1</strain>
    </source>
</reference>
<dbReference type="EMBL" id="WINI01000007">
    <property type="protein sequence ID" value="MQR02045.1"/>
    <property type="molecule type" value="Genomic_DNA"/>
</dbReference>
<evidence type="ECO:0000313" key="2">
    <source>
        <dbReference type="EMBL" id="MQR02045.1"/>
    </source>
</evidence>
<dbReference type="AlphaFoldDB" id="A0A843YR81"/>
<dbReference type="SMART" id="SM00852">
    <property type="entry name" value="MoCF_biosynth"/>
    <property type="match status" value="1"/>
</dbReference>
<dbReference type="PANTHER" id="PTHR13939">
    <property type="entry name" value="NICOTINAMIDE-NUCLEOTIDE AMIDOHYDROLASE PNCC"/>
    <property type="match status" value="1"/>
</dbReference>
<dbReference type="Pfam" id="PF00994">
    <property type="entry name" value="MoCF_biosynth"/>
    <property type="match status" value="1"/>
</dbReference>
<evidence type="ECO:0000313" key="3">
    <source>
        <dbReference type="Proteomes" id="UP000451565"/>
    </source>
</evidence>
<gene>
    <name evidence="2" type="ORF">GEV47_15310</name>
</gene>
<dbReference type="InterPro" id="IPR050101">
    <property type="entry name" value="CinA"/>
</dbReference>
<comment type="caution">
    <text evidence="2">The sequence shown here is derived from an EMBL/GenBank/DDBJ whole genome shotgun (WGS) entry which is preliminary data.</text>
</comment>
<dbReference type="RefSeq" id="WP_153235609.1">
    <property type="nucleotide sequence ID" value="NZ_WINI01000007.1"/>
</dbReference>
<dbReference type="PANTHER" id="PTHR13939:SF0">
    <property type="entry name" value="NMN AMIDOHYDROLASE-LIKE PROTEIN YFAY"/>
    <property type="match status" value="1"/>
</dbReference>
<dbReference type="InterPro" id="IPR036425">
    <property type="entry name" value="MoaB/Mog-like_dom_sf"/>
</dbReference>
<dbReference type="SUPFAM" id="SSF53218">
    <property type="entry name" value="Molybdenum cofactor biosynthesis proteins"/>
    <property type="match status" value="1"/>
</dbReference>
<evidence type="ECO:0000259" key="1">
    <source>
        <dbReference type="SMART" id="SM00852"/>
    </source>
</evidence>
<keyword evidence="3" id="KW-1185">Reference proteome</keyword>